<dbReference type="InterPro" id="IPR027417">
    <property type="entry name" value="P-loop_NTPase"/>
</dbReference>
<proteinExistence type="predicted"/>
<evidence type="ECO:0000259" key="4">
    <source>
        <dbReference type="PROSITE" id="PS50125"/>
    </source>
</evidence>
<evidence type="ECO:0000256" key="1">
    <source>
        <dbReference type="ARBA" id="ARBA00022741"/>
    </source>
</evidence>
<dbReference type="PANTHER" id="PTHR16305">
    <property type="entry name" value="TESTICULAR SOLUBLE ADENYLYL CYCLASE"/>
    <property type="match status" value="1"/>
</dbReference>
<dbReference type="GO" id="GO:0005524">
    <property type="term" value="F:ATP binding"/>
    <property type="evidence" value="ECO:0007669"/>
    <property type="project" value="UniProtKB-KW"/>
</dbReference>
<dbReference type="AlphaFoldDB" id="A0AAI8SNV8"/>
<dbReference type="GO" id="GO:0035556">
    <property type="term" value="P:intracellular signal transduction"/>
    <property type="evidence" value="ECO:0007669"/>
    <property type="project" value="InterPro"/>
</dbReference>
<protein>
    <submittedName>
        <fullName evidence="5">Adenylate/guanylate cyclase domain-containing protein</fullName>
    </submittedName>
</protein>
<dbReference type="InterPro" id="IPR041664">
    <property type="entry name" value="AAA_16"/>
</dbReference>
<dbReference type="PANTHER" id="PTHR16305:SF28">
    <property type="entry name" value="GUANYLATE CYCLASE DOMAIN-CONTAINING PROTEIN"/>
    <property type="match status" value="1"/>
</dbReference>
<dbReference type="GO" id="GO:0005737">
    <property type="term" value="C:cytoplasm"/>
    <property type="evidence" value="ECO:0007669"/>
    <property type="project" value="TreeGrafter"/>
</dbReference>
<organism evidence="5 6">
    <name type="scientific">Mycobacterium avium subsp. hominissuis</name>
    <dbReference type="NCBI Taxonomy" id="439334"/>
    <lineage>
        <taxon>Bacteria</taxon>
        <taxon>Bacillati</taxon>
        <taxon>Actinomycetota</taxon>
        <taxon>Actinomycetes</taxon>
        <taxon>Mycobacteriales</taxon>
        <taxon>Mycobacteriaceae</taxon>
        <taxon>Mycobacterium</taxon>
        <taxon>Mycobacterium avium complex (MAC)</taxon>
    </lineage>
</organism>
<dbReference type="SMART" id="SM00028">
    <property type="entry name" value="TPR"/>
    <property type="match status" value="4"/>
</dbReference>
<dbReference type="SUPFAM" id="SSF48452">
    <property type="entry name" value="TPR-like"/>
    <property type="match status" value="2"/>
</dbReference>
<evidence type="ECO:0000256" key="3">
    <source>
        <dbReference type="SAM" id="MobiDB-lite"/>
    </source>
</evidence>
<accession>A0AAI8SNV8</accession>
<reference evidence="5 6" key="1">
    <citation type="submission" date="2019-09" db="EMBL/GenBank/DDBJ databases">
        <title>Complete genome sequence of Mycobacterium avium subsp. hominissuis strain JP-H-1.</title>
        <authorList>
            <person name="Kinoshita Y."/>
            <person name="Niwa H."/>
            <person name="Uchida-Fujii E."/>
            <person name="Nukada T."/>
        </authorList>
    </citation>
    <scope>NUCLEOTIDE SEQUENCE [LARGE SCALE GENOMIC DNA]</scope>
    <source>
        <strain evidence="5 6">JP-H-1</strain>
    </source>
</reference>
<keyword evidence="1" id="KW-0547">Nucleotide-binding</keyword>
<evidence type="ECO:0000313" key="6">
    <source>
        <dbReference type="Proteomes" id="UP000327362"/>
    </source>
</evidence>
<dbReference type="InterPro" id="IPR019734">
    <property type="entry name" value="TPR_rpt"/>
</dbReference>
<dbReference type="SUPFAM" id="SSF52540">
    <property type="entry name" value="P-loop containing nucleoside triphosphate hydrolases"/>
    <property type="match status" value="1"/>
</dbReference>
<dbReference type="Gene3D" id="3.30.70.1230">
    <property type="entry name" value="Nucleotide cyclase"/>
    <property type="match status" value="1"/>
</dbReference>
<evidence type="ECO:0000256" key="2">
    <source>
        <dbReference type="ARBA" id="ARBA00022840"/>
    </source>
</evidence>
<dbReference type="Pfam" id="PF13191">
    <property type="entry name" value="AAA_16"/>
    <property type="match status" value="1"/>
</dbReference>
<dbReference type="Gene3D" id="3.40.50.300">
    <property type="entry name" value="P-loop containing nucleotide triphosphate hydrolases"/>
    <property type="match status" value="1"/>
</dbReference>
<dbReference type="InterPro" id="IPR001054">
    <property type="entry name" value="A/G_cyclase"/>
</dbReference>
<dbReference type="Gene3D" id="1.25.40.10">
    <property type="entry name" value="Tetratricopeptide repeat domain"/>
    <property type="match status" value="2"/>
</dbReference>
<keyword evidence="2" id="KW-0067">ATP-binding</keyword>
<dbReference type="SUPFAM" id="SSF55073">
    <property type="entry name" value="Nucleotide cyclase"/>
    <property type="match status" value="1"/>
</dbReference>
<dbReference type="Proteomes" id="UP000327362">
    <property type="component" value="Chromosome"/>
</dbReference>
<feature type="domain" description="Guanylate cyclase" evidence="4">
    <location>
        <begin position="130"/>
        <end position="262"/>
    </location>
</feature>
<dbReference type="InterPro" id="IPR029787">
    <property type="entry name" value="Nucleotide_cyclase"/>
</dbReference>
<evidence type="ECO:0000313" key="5">
    <source>
        <dbReference type="EMBL" id="BBN48492.1"/>
    </source>
</evidence>
<sequence>MEETSRFTTGKNGDGPTRIETPETGLSIAMSRGVGDYAEGGIVMDFYAVVDQAFDLLRSRGRVSYRALRRQFDLGDDDLDALKEELLYAHSDAVTEDGLGLAWTSPPRTTAKITEPENTSAQFAERRHLTVLFCDLVDSTPLAGRLDPEDFSEVVQIYQDTCEKVIARYDGHIGAFLGDGLLVYFGFPRAHEDDAHRAVRAGLGIVEAIAQLNTGLVDKRGLSLDVRLGCHTGLVVVGALGGDARREELALGETPNIAARLQGVAAPNTLVISAATHQLLGGLFACESLGTPTLKGVAQPLQLYRVLSESSARTRLEALGMGGLTPLVGREREVALLLDRWTQVLDGQGQVVLLSGEAGIGKSRLVRALTEIAAEGDAWLIPGQSSPYHQHSALYPVIDLLERIVLRFERQESPEQKLRKLEGFLVQNGRPLAETVPLFASLLSIPLTDDYASLDISPEQQKQRTLRALIDVVMQRAAQQPVLFVIEDLHWFDPTTLELLGLLVEELSTVRVMALFTYRPDFTPPWPARSGVTELTLSRLPPDEVLELVGHVTQGKQLPAEVVRQVVAKTDGVPLFVEELTKMVLESGLLREEEDRYALTSRLPPLAIPSTLHDSLMARLDRLSAVRGLAQLCATVGREFTYPLLKAVASWDDGPLKQGLQQLVTAEFLYQQGLPPQATYRFKHALIQDTAYESLLKSTRQRHHLRIAEVLESRFRETVATEPELLAHHYGEAGLTAKAVPYWQAAGQRALQRSANREAVAHVTRGLEVLGTMPETPERAQQELGLQIMLGAALGATQGQQAVGHVYTRACELARQGGSTPELFAALWGYWYARIAQGQMPPARELAADYLELARRQRDPLVLAAGHRMLANTAWWQGDLKEALDHSREGLAIYNPEQHRASLVSYGQDSGVCCGWIRALTKWVLGYPDQAVHSMDETLARARGLAHPFSEAQTLLFSAHLYQLLREPQAARARAEEALALCIEHGFEAYRTWCLLPRGWAEAQQGHAMEGIANIHEALDARHATGAKAVLPWFYTVLGEAYGRAGNVDDGLRAAEEALGWVQHNDEHLYAAEAYRQKGQLLLEQDAANAAEAEECFRRAMDIAHRQQAKSWELRAAMSITRLRYKQGNRHRPVKVLAAVYDWYSEGFDTADLRDAKALIAETG</sequence>
<gene>
    <name evidence="5" type="ORF">JPH1_29670</name>
</gene>
<dbReference type="EMBL" id="AP020326">
    <property type="protein sequence ID" value="BBN48492.1"/>
    <property type="molecule type" value="Genomic_DNA"/>
</dbReference>
<dbReference type="Pfam" id="PF00211">
    <property type="entry name" value="Guanylate_cyc"/>
    <property type="match status" value="1"/>
</dbReference>
<dbReference type="GO" id="GO:0004016">
    <property type="term" value="F:adenylate cyclase activity"/>
    <property type="evidence" value="ECO:0007669"/>
    <property type="project" value="TreeGrafter"/>
</dbReference>
<name>A0AAI8SNV8_MYCAV</name>
<dbReference type="CDD" id="cd07302">
    <property type="entry name" value="CHD"/>
    <property type="match status" value="1"/>
</dbReference>
<feature type="region of interest" description="Disordered" evidence="3">
    <location>
        <begin position="1"/>
        <end position="24"/>
    </location>
</feature>
<dbReference type="SMART" id="SM00044">
    <property type="entry name" value="CYCc"/>
    <property type="match status" value="1"/>
</dbReference>
<dbReference type="PROSITE" id="PS50125">
    <property type="entry name" value="GUANYLATE_CYCLASE_2"/>
    <property type="match status" value="1"/>
</dbReference>
<dbReference type="InterPro" id="IPR011990">
    <property type="entry name" value="TPR-like_helical_dom_sf"/>
</dbReference>
<dbReference type="GO" id="GO:0009190">
    <property type="term" value="P:cyclic nucleotide biosynthetic process"/>
    <property type="evidence" value="ECO:0007669"/>
    <property type="project" value="InterPro"/>
</dbReference>
<feature type="compositionally biased region" description="Polar residues" evidence="3">
    <location>
        <begin position="1"/>
        <end position="11"/>
    </location>
</feature>